<dbReference type="KEGG" id="ddt:AAY81_07335"/>
<proteinExistence type="predicted"/>
<feature type="transmembrane region" description="Helical" evidence="7">
    <location>
        <begin position="141"/>
        <end position="166"/>
    </location>
</feature>
<feature type="domain" description="Major facilitator superfamily (MFS) profile" evidence="8">
    <location>
        <begin position="20"/>
        <end position="469"/>
    </location>
</feature>
<protein>
    <submittedName>
        <fullName evidence="9">MFS transporter, DHA2 family, lincomycin resistance protein</fullName>
    </submittedName>
</protein>
<feature type="transmembrane region" description="Helical" evidence="7">
    <location>
        <begin position="110"/>
        <end position="129"/>
    </location>
</feature>
<feature type="transmembrane region" description="Helical" evidence="7">
    <location>
        <begin position="363"/>
        <end position="384"/>
    </location>
</feature>
<dbReference type="Pfam" id="PF07690">
    <property type="entry name" value="MFS_1"/>
    <property type="match status" value="1"/>
</dbReference>
<dbReference type="PANTHER" id="PTHR42718">
    <property type="entry name" value="MAJOR FACILITATOR SUPERFAMILY MULTIDRUG TRANSPORTER MFSC"/>
    <property type="match status" value="1"/>
</dbReference>
<evidence type="ECO:0000256" key="3">
    <source>
        <dbReference type="ARBA" id="ARBA00022475"/>
    </source>
</evidence>
<evidence type="ECO:0000313" key="9">
    <source>
        <dbReference type="EMBL" id="SEO73858.1"/>
    </source>
</evidence>
<evidence type="ECO:0000256" key="4">
    <source>
        <dbReference type="ARBA" id="ARBA00022692"/>
    </source>
</evidence>
<feature type="transmembrane region" description="Helical" evidence="7">
    <location>
        <begin position="405"/>
        <end position="425"/>
    </location>
</feature>
<dbReference type="RefSeq" id="WP_066663310.1">
    <property type="nucleotide sequence ID" value="NZ_CP011402.1"/>
</dbReference>
<evidence type="ECO:0000256" key="6">
    <source>
        <dbReference type="ARBA" id="ARBA00023136"/>
    </source>
</evidence>
<accession>A0A172RZ18</accession>
<comment type="subcellular location">
    <subcellularLocation>
        <location evidence="1">Cell membrane</location>
        <topology evidence="1">Multi-pass membrane protein</topology>
    </subcellularLocation>
</comment>
<dbReference type="NCBIfam" id="TIGR00711">
    <property type="entry name" value="efflux_EmrB"/>
    <property type="match status" value="1"/>
</dbReference>
<feature type="transmembrane region" description="Helical" evidence="7">
    <location>
        <begin position="205"/>
        <end position="224"/>
    </location>
</feature>
<dbReference type="InterPro" id="IPR036259">
    <property type="entry name" value="MFS_trans_sf"/>
</dbReference>
<feature type="transmembrane region" description="Helical" evidence="7">
    <location>
        <begin position="339"/>
        <end position="357"/>
    </location>
</feature>
<dbReference type="Gene3D" id="1.20.1250.20">
    <property type="entry name" value="MFS general substrate transporter like domains"/>
    <property type="match status" value="1"/>
</dbReference>
<feature type="transmembrane region" description="Helical" evidence="7">
    <location>
        <begin position="272"/>
        <end position="294"/>
    </location>
</feature>
<keyword evidence="10" id="KW-1185">Reference proteome</keyword>
<dbReference type="PANTHER" id="PTHR42718:SF43">
    <property type="entry name" value="LINCOMYCIN RESISTANCE PROTEIN LMRB"/>
    <property type="match status" value="1"/>
</dbReference>
<feature type="transmembrane region" description="Helical" evidence="7">
    <location>
        <begin position="172"/>
        <end position="193"/>
    </location>
</feature>
<dbReference type="Gene3D" id="1.20.1720.10">
    <property type="entry name" value="Multidrug resistance protein D"/>
    <property type="match status" value="1"/>
</dbReference>
<gene>
    <name evidence="9" type="ORF">SAMN02910314_01033</name>
</gene>
<dbReference type="GO" id="GO:0022857">
    <property type="term" value="F:transmembrane transporter activity"/>
    <property type="evidence" value="ECO:0007669"/>
    <property type="project" value="InterPro"/>
</dbReference>
<evidence type="ECO:0000256" key="1">
    <source>
        <dbReference type="ARBA" id="ARBA00004651"/>
    </source>
</evidence>
<feature type="transmembrane region" description="Helical" evidence="7">
    <location>
        <begin position="54"/>
        <end position="74"/>
    </location>
</feature>
<dbReference type="InterPro" id="IPR011701">
    <property type="entry name" value="MFS"/>
</dbReference>
<feature type="transmembrane region" description="Helical" evidence="7">
    <location>
        <begin position="230"/>
        <end position="251"/>
    </location>
</feature>
<keyword evidence="2" id="KW-0813">Transport</keyword>
<evidence type="ECO:0000313" key="10">
    <source>
        <dbReference type="Proteomes" id="UP000182975"/>
    </source>
</evidence>
<feature type="transmembrane region" description="Helical" evidence="7">
    <location>
        <begin position="306"/>
        <end position="327"/>
    </location>
</feature>
<keyword evidence="6 7" id="KW-0472">Membrane</keyword>
<evidence type="ECO:0000259" key="8">
    <source>
        <dbReference type="PROSITE" id="PS50850"/>
    </source>
</evidence>
<keyword evidence="3" id="KW-1003">Cell membrane</keyword>
<dbReference type="PROSITE" id="PS50850">
    <property type="entry name" value="MFS"/>
    <property type="match status" value="1"/>
</dbReference>
<dbReference type="AlphaFoldDB" id="A0A172RZ18"/>
<dbReference type="Proteomes" id="UP000182975">
    <property type="component" value="Unassembled WGS sequence"/>
</dbReference>
<evidence type="ECO:0000256" key="2">
    <source>
        <dbReference type="ARBA" id="ARBA00022448"/>
    </source>
</evidence>
<reference evidence="10" key="1">
    <citation type="submission" date="2016-10" db="EMBL/GenBank/DDBJ databases">
        <authorList>
            <person name="Varghese N."/>
        </authorList>
    </citation>
    <scope>NUCLEOTIDE SEQUENCE [LARGE SCALE GENOMIC DNA]</scope>
    <source>
        <strain evidence="10">DSM 21843</strain>
    </source>
</reference>
<dbReference type="PATRIC" id="fig|79604.3.peg.1478"/>
<feature type="transmembrane region" description="Helical" evidence="7">
    <location>
        <begin position="86"/>
        <end position="104"/>
    </location>
</feature>
<name>A0A172RZ18_9ACTN</name>
<feature type="transmembrane region" description="Helical" evidence="7">
    <location>
        <begin position="12"/>
        <end position="34"/>
    </location>
</feature>
<dbReference type="GO" id="GO:0005886">
    <property type="term" value="C:plasma membrane"/>
    <property type="evidence" value="ECO:0007669"/>
    <property type="project" value="UniProtKB-SubCell"/>
</dbReference>
<dbReference type="PRINTS" id="PR01036">
    <property type="entry name" value="TCRTETB"/>
</dbReference>
<evidence type="ECO:0000256" key="7">
    <source>
        <dbReference type="SAM" id="Phobius"/>
    </source>
</evidence>
<dbReference type="InterPro" id="IPR004638">
    <property type="entry name" value="EmrB-like"/>
</dbReference>
<keyword evidence="5 7" id="KW-1133">Transmembrane helix</keyword>
<feature type="transmembrane region" description="Helical" evidence="7">
    <location>
        <begin position="445"/>
        <end position="462"/>
    </location>
</feature>
<dbReference type="EMBL" id="FOEC01000005">
    <property type="protein sequence ID" value="SEO73858.1"/>
    <property type="molecule type" value="Genomic_DNA"/>
</dbReference>
<evidence type="ECO:0000256" key="5">
    <source>
        <dbReference type="ARBA" id="ARBA00022989"/>
    </source>
</evidence>
<organism evidence="9 10">
    <name type="scientific">Denitrobacterium detoxificans</name>
    <dbReference type="NCBI Taxonomy" id="79604"/>
    <lineage>
        <taxon>Bacteria</taxon>
        <taxon>Bacillati</taxon>
        <taxon>Actinomycetota</taxon>
        <taxon>Coriobacteriia</taxon>
        <taxon>Eggerthellales</taxon>
        <taxon>Eggerthellaceae</taxon>
        <taxon>Denitrobacterium</taxon>
    </lineage>
</organism>
<keyword evidence="4 7" id="KW-0812">Transmembrane</keyword>
<sequence>MDQMNEMPKARVQVAHPYLALMGLYLAGFTGMYSETALNIALPQLSAAFGVDSALTQWMVVGYMLVIGLCMPFSSLLLKWASARKLTIFALGAFIVGSLISGFANDFAVALVGRCIQGVGTGIVLPLMFSMVMQVIPPHKLGAAMGVTALVIMFAPAVGPTLAGILMGALSWRWIFFSFVIVLAIGMVFVVKYEVNSFEVTRPHVDVLSVLLSCAGFGLVVFGAGSASSFGWLSAPVLASLIVGALCLVAYGRRQMGMSVPVINMDVFKVRGFRIGTLLMIVNFGITLSAMYILPQFYQNAMLIPVAVTGMLLLPGGIVNALVSMVAGRLYDKMGARTLSLAGFALSVVAAGMFLTVTPATPLAFVIAAHVVMMVGVPLAMSPVQTHGLAALPARLSTDGTTVQNTLQQVGGAICTAVATSLLMAGQGASGAADASLAFSNGSHWVFLLVFALAVVGLILSLRLSDPRKTVREVESSTAPQAA</sequence>
<dbReference type="SUPFAM" id="SSF103473">
    <property type="entry name" value="MFS general substrate transporter"/>
    <property type="match status" value="1"/>
</dbReference>
<dbReference type="STRING" id="79604.AAY81_07335"/>
<dbReference type="InterPro" id="IPR020846">
    <property type="entry name" value="MFS_dom"/>
</dbReference>